<sequence>MRRKQELRINSFLTKNPEVIVAPLSIRKTTPVILDTTDLHTTTTQPQTPVGEHQHATTQIFRIHRKPVATIGTSSAPPRIGRPTSGSAINSDWFDNTLDAVLSASTTEVSFVNSVATVPRTSMDSVSTANERNTRTRPCPTTDIAPSTHPSCLQPGVITTSPSPIPNTVVSQYLVPPQDRPVSPRDQNINQHLQIHQLRTDGASIPPYDYFVHGRPLIETIFMWRDKLHGFRKL</sequence>
<dbReference type="EMBL" id="MU006299">
    <property type="protein sequence ID" value="KAF2852322.1"/>
    <property type="molecule type" value="Genomic_DNA"/>
</dbReference>
<evidence type="ECO:0000256" key="1">
    <source>
        <dbReference type="SAM" id="MobiDB-lite"/>
    </source>
</evidence>
<evidence type="ECO:0000313" key="3">
    <source>
        <dbReference type="Proteomes" id="UP000799423"/>
    </source>
</evidence>
<dbReference type="AlphaFoldDB" id="A0A6A7BAP7"/>
<keyword evidence="3" id="KW-1185">Reference proteome</keyword>
<gene>
    <name evidence="2" type="ORF">T440DRAFT_39981</name>
</gene>
<feature type="region of interest" description="Disordered" evidence="1">
    <location>
        <begin position="123"/>
        <end position="151"/>
    </location>
</feature>
<evidence type="ECO:0000313" key="2">
    <source>
        <dbReference type="EMBL" id="KAF2852322.1"/>
    </source>
</evidence>
<proteinExistence type="predicted"/>
<dbReference type="OrthoDB" id="3800249at2759"/>
<accession>A0A6A7BAP7</accession>
<dbReference type="Proteomes" id="UP000799423">
    <property type="component" value="Unassembled WGS sequence"/>
</dbReference>
<protein>
    <submittedName>
        <fullName evidence="2">Uncharacterized protein</fullName>
    </submittedName>
</protein>
<name>A0A6A7BAP7_9PLEO</name>
<organism evidence="2 3">
    <name type="scientific">Plenodomus tracheiphilus IPT5</name>
    <dbReference type="NCBI Taxonomy" id="1408161"/>
    <lineage>
        <taxon>Eukaryota</taxon>
        <taxon>Fungi</taxon>
        <taxon>Dikarya</taxon>
        <taxon>Ascomycota</taxon>
        <taxon>Pezizomycotina</taxon>
        <taxon>Dothideomycetes</taxon>
        <taxon>Pleosporomycetidae</taxon>
        <taxon>Pleosporales</taxon>
        <taxon>Pleosporineae</taxon>
        <taxon>Leptosphaeriaceae</taxon>
        <taxon>Plenodomus</taxon>
    </lineage>
</organism>
<reference evidence="2" key="1">
    <citation type="submission" date="2020-01" db="EMBL/GenBank/DDBJ databases">
        <authorList>
            <consortium name="DOE Joint Genome Institute"/>
            <person name="Haridas S."/>
            <person name="Albert R."/>
            <person name="Binder M."/>
            <person name="Bloem J."/>
            <person name="Labutti K."/>
            <person name="Salamov A."/>
            <person name="Andreopoulos B."/>
            <person name="Baker S.E."/>
            <person name="Barry K."/>
            <person name="Bills G."/>
            <person name="Bluhm B.H."/>
            <person name="Cannon C."/>
            <person name="Castanera R."/>
            <person name="Culley D.E."/>
            <person name="Daum C."/>
            <person name="Ezra D."/>
            <person name="Gonzalez J.B."/>
            <person name="Henrissat B."/>
            <person name="Kuo A."/>
            <person name="Liang C."/>
            <person name="Lipzen A."/>
            <person name="Lutzoni F."/>
            <person name="Magnuson J."/>
            <person name="Mondo S."/>
            <person name="Nolan M."/>
            <person name="Ohm R."/>
            <person name="Pangilinan J."/>
            <person name="Park H.-J."/>
            <person name="Ramirez L."/>
            <person name="Alfaro M."/>
            <person name="Sun H."/>
            <person name="Tritt A."/>
            <person name="Yoshinaga Y."/>
            <person name="Zwiers L.-H."/>
            <person name="Turgeon B.G."/>
            <person name="Goodwin S.B."/>
            <person name="Spatafora J.W."/>
            <person name="Crous P.W."/>
            <person name="Grigoriev I.V."/>
        </authorList>
    </citation>
    <scope>NUCLEOTIDE SEQUENCE</scope>
    <source>
        <strain evidence="2">IPT5</strain>
    </source>
</reference>